<evidence type="ECO:0000256" key="2">
    <source>
        <dbReference type="ARBA" id="ARBA00022692"/>
    </source>
</evidence>
<dbReference type="PANTHER" id="PTHR12226">
    <property type="entry name" value="MANNOSE-P-DOLICHOL UTILIZATION DEFECT 1 LEC35 -RELATED"/>
    <property type="match status" value="1"/>
</dbReference>
<feature type="transmembrane region" description="Helical" evidence="5">
    <location>
        <begin position="182"/>
        <end position="202"/>
    </location>
</feature>
<name>A0A7E5X2G6_TRINI</name>
<dbReference type="RefSeq" id="XP_026747399.1">
    <property type="nucleotide sequence ID" value="XM_026891598.1"/>
</dbReference>
<evidence type="ECO:0000256" key="3">
    <source>
        <dbReference type="ARBA" id="ARBA00022989"/>
    </source>
</evidence>
<dbReference type="RefSeq" id="XP_026747390.1">
    <property type="nucleotide sequence ID" value="XM_026891589.1"/>
</dbReference>
<proteinExistence type="predicted"/>
<dbReference type="Pfam" id="PF04193">
    <property type="entry name" value="PQ-loop"/>
    <property type="match status" value="1"/>
</dbReference>
<reference evidence="7 8" key="1">
    <citation type="submission" date="2025-04" db="UniProtKB">
        <authorList>
            <consortium name="RefSeq"/>
        </authorList>
    </citation>
    <scope>IDENTIFICATION</scope>
</reference>
<dbReference type="PANTHER" id="PTHR12226:SF3">
    <property type="entry name" value="SOLUTE CARRIER FAMILY 66 MEMBER 3"/>
    <property type="match status" value="1"/>
</dbReference>
<protein>
    <submittedName>
        <fullName evidence="7 8">PQ-loop repeat-containing protein 3</fullName>
    </submittedName>
</protein>
<evidence type="ECO:0000256" key="4">
    <source>
        <dbReference type="ARBA" id="ARBA00023136"/>
    </source>
</evidence>
<dbReference type="KEGG" id="tnl:113508508"/>
<dbReference type="InterPro" id="IPR016817">
    <property type="entry name" value="MannP-dilichol_defect-1"/>
</dbReference>
<accession>A0A7E5X2G6</accession>
<keyword evidence="6" id="KW-1185">Reference proteome</keyword>
<dbReference type="InterPro" id="IPR006603">
    <property type="entry name" value="PQ-loop_rpt"/>
</dbReference>
<evidence type="ECO:0000313" key="6">
    <source>
        <dbReference type="Proteomes" id="UP000322000"/>
    </source>
</evidence>
<dbReference type="OrthoDB" id="271506at2759"/>
<dbReference type="GeneID" id="113508508"/>
<feature type="transmembrane region" description="Helical" evidence="5">
    <location>
        <begin position="7"/>
        <end position="25"/>
    </location>
</feature>
<keyword evidence="2 5" id="KW-0812">Transmembrane</keyword>
<sequence length="226" mass="25579">MGGVADNFAHVLSTITILSCMFLKVPQIMNMRAKKSAEGIMIQALLMEVVGFSIMTLYNFTNRYAIMTYLEYPIILCQVYVMFYHVLKYENILCKPVVPLCTLAYMSLVAGFMLDVLPKDILSYLMPLCPPLSGFAKISYMYGIIKAENADAVSLTTWIISITTNLSRIFTVYVDSGDLKLMANFFISTVLSIAVLVTALYYKRQTPCDDPRHQRRKAARSRIHCD</sequence>
<evidence type="ECO:0000256" key="5">
    <source>
        <dbReference type="SAM" id="Phobius"/>
    </source>
</evidence>
<feature type="transmembrane region" description="Helical" evidence="5">
    <location>
        <begin position="37"/>
        <end position="58"/>
    </location>
</feature>
<dbReference type="AlphaFoldDB" id="A0A7E5X2G6"/>
<keyword evidence="4 5" id="KW-0472">Membrane</keyword>
<evidence type="ECO:0000256" key="1">
    <source>
        <dbReference type="ARBA" id="ARBA00004141"/>
    </source>
</evidence>
<organism evidence="6 7">
    <name type="scientific">Trichoplusia ni</name>
    <name type="common">Cabbage looper</name>
    <dbReference type="NCBI Taxonomy" id="7111"/>
    <lineage>
        <taxon>Eukaryota</taxon>
        <taxon>Metazoa</taxon>
        <taxon>Ecdysozoa</taxon>
        <taxon>Arthropoda</taxon>
        <taxon>Hexapoda</taxon>
        <taxon>Insecta</taxon>
        <taxon>Pterygota</taxon>
        <taxon>Neoptera</taxon>
        <taxon>Endopterygota</taxon>
        <taxon>Lepidoptera</taxon>
        <taxon>Glossata</taxon>
        <taxon>Ditrysia</taxon>
        <taxon>Noctuoidea</taxon>
        <taxon>Noctuidae</taxon>
        <taxon>Plusiinae</taxon>
        <taxon>Trichoplusia</taxon>
    </lineage>
</organism>
<evidence type="ECO:0000313" key="7">
    <source>
        <dbReference type="RefSeq" id="XP_026747390.1"/>
    </source>
</evidence>
<evidence type="ECO:0000313" key="8">
    <source>
        <dbReference type="RefSeq" id="XP_026747399.1"/>
    </source>
</evidence>
<dbReference type="Gene3D" id="1.20.1280.290">
    <property type="match status" value="2"/>
</dbReference>
<gene>
    <name evidence="7 8" type="primary">LOC113508508</name>
</gene>
<comment type="subcellular location">
    <subcellularLocation>
        <location evidence="1">Membrane</location>
        <topology evidence="1">Multi-pass membrane protein</topology>
    </subcellularLocation>
</comment>
<feature type="transmembrane region" description="Helical" evidence="5">
    <location>
        <begin position="97"/>
        <end position="115"/>
    </location>
</feature>
<dbReference type="Proteomes" id="UP000322000">
    <property type="component" value="Chromosome 1"/>
</dbReference>
<dbReference type="GO" id="GO:0016020">
    <property type="term" value="C:membrane"/>
    <property type="evidence" value="ECO:0007669"/>
    <property type="project" value="UniProtKB-SubCell"/>
</dbReference>
<keyword evidence="3 5" id="KW-1133">Transmembrane helix</keyword>